<organism evidence="5 6">
    <name type="scientific">Adiantum capillus-veneris</name>
    <name type="common">Maidenhair fern</name>
    <dbReference type="NCBI Taxonomy" id="13818"/>
    <lineage>
        <taxon>Eukaryota</taxon>
        <taxon>Viridiplantae</taxon>
        <taxon>Streptophyta</taxon>
        <taxon>Embryophyta</taxon>
        <taxon>Tracheophyta</taxon>
        <taxon>Polypodiopsida</taxon>
        <taxon>Polypodiidae</taxon>
        <taxon>Polypodiales</taxon>
        <taxon>Pteridineae</taxon>
        <taxon>Pteridaceae</taxon>
        <taxon>Vittarioideae</taxon>
        <taxon>Adiantum</taxon>
    </lineage>
</organism>
<name>A0A9D4Z7L9_ADICA</name>
<accession>A0A9D4Z7L9</accession>
<dbReference type="InterPro" id="IPR001533">
    <property type="entry name" value="Pterin_deHydtase"/>
</dbReference>
<comment type="similarity">
    <text evidence="2">Belongs to the pterin-4-alpha-carbinolamine dehydratase family.</text>
</comment>
<protein>
    <recommendedName>
        <fullName evidence="3">4a-hydroxytetrahydrobiopterin dehydratase</fullName>
        <ecNumber evidence="3">4.2.1.96</ecNumber>
    </recommendedName>
</protein>
<proteinExistence type="inferred from homology"/>
<dbReference type="Gene3D" id="3.30.1360.20">
    <property type="entry name" value="Transcriptional coactivator/pterin dehydratase"/>
    <property type="match status" value="1"/>
</dbReference>
<evidence type="ECO:0000256" key="2">
    <source>
        <dbReference type="ARBA" id="ARBA00006472"/>
    </source>
</evidence>
<keyword evidence="4" id="KW-0456">Lyase</keyword>
<dbReference type="PANTHER" id="PTHR12599">
    <property type="entry name" value="PTERIN-4-ALPHA-CARBINOLAMINE DEHYDRATASE"/>
    <property type="match status" value="1"/>
</dbReference>
<comment type="caution">
    <text evidence="5">The sequence shown here is derived from an EMBL/GenBank/DDBJ whole genome shotgun (WGS) entry which is preliminary data.</text>
</comment>
<dbReference type="PANTHER" id="PTHR12599:SF8">
    <property type="entry name" value="PTERIN-4-ALPHA-CARBINOLAMINE DEHYDRATASE, CHLOROPLASTIC-RELATED"/>
    <property type="match status" value="1"/>
</dbReference>
<evidence type="ECO:0000313" key="5">
    <source>
        <dbReference type="EMBL" id="KAI5064464.1"/>
    </source>
</evidence>
<dbReference type="GO" id="GO:0009536">
    <property type="term" value="C:plastid"/>
    <property type="evidence" value="ECO:0007669"/>
    <property type="project" value="TreeGrafter"/>
</dbReference>
<gene>
    <name evidence="5" type="ORF">GOP47_0021134</name>
</gene>
<dbReference type="InterPro" id="IPR036428">
    <property type="entry name" value="PCD_sf"/>
</dbReference>
<sequence>MFHILYKSILVNSPYPSEYSSPSSRKEMMAAAHSVGGYTASRAFTEKACSPWRMSGSTWVWMSKKRWRCMHDRRIVGARAAGAEIGARDPFPQEIESNFADKVLGHGDTEHVILVPNSPALSLAQRSCVFPVPPGTSPFSLDEAKALLRKIVGWRLAEEQSGLKLQCEWKLKDHAAGLELLSRLSKVTDAELELNLDEETHILRAELWTESIGGLCENDFILAARIDQVKTSDLIKRTRFWA</sequence>
<dbReference type="Pfam" id="PF01329">
    <property type="entry name" value="Pterin_4a"/>
    <property type="match status" value="1"/>
</dbReference>
<evidence type="ECO:0000256" key="1">
    <source>
        <dbReference type="ARBA" id="ARBA00001554"/>
    </source>
</evidence>
<dbReference type="EMBL" id="JABFUD020000020">
    <property type="protein sequence ID" value="KAI5064464.1"/>
    <property type="molecule type" value="Genomic_DNA"/>
</dbReference>
<keyword evidence="6" id="KW-1185">Reference proteome</keyword>
<dbReference type="GO" id="GO:0008124">
    <property type="term" value="F:4-alpha-hydroxytetrahydrobiopterin dehydratase activity"/>
    <property type="evidence" value="ECO:0007669"/>
    <property type="project" value="UniProtKB-EC"/>
</dbReference>
<dbReference type="EC" id="4.2.1.96" evidence="3"/>
<evidence type="ECO:0000256" key="3">
    <source>
        <dbReference type="ARBA" id="ARBA00013252"/>
    </source>
</evidence>
<dbReference type="SUPFAM" id="SSF55248">
    <property type="entry name" value="PCD-like"/>
    <property type="match status" value="1"/>
</dbReference>
<dbReference type="Proteomes" id="UP000886520">
    <property type="component" value="Chromosome 20"/>
</dbReference>
<evidence type="ECO:0000256" key="4">
    <source>
        <dbReference type="ARBA" id="ARBA00023239"/>
    </source>
</evidence>
<dbReference type="OrthoDB" id="277398at2759"/>
<evidence type="ECO:0000313" key="6">
    <source>
        <dbReference type="Proteomes" id="UP000886520"/>
    </source>
</evidence>
<reference evidence="5" key="1">
    <citation type="submission" date="2021-01" db="EMBL/GenBank/DDBJ databases">
        <title>Adiantum capillus-veneris genome.</title>
        <authorList>
            <person name="Fang Y."/>
            <person name="Liao Q."/>
        </authorList>
    </citation>
    <scope>NUCLEOTIDE SEQUENCE</scope>
    <source>
        <strain evidence="5">H3</strain>
        <tissue evidence="5">Leaf</tissue>
    </source>
</reference>
<dbReference type="AlphaFoldDB" id="A0A9D4Z7L9"/>
<comment type="catalytic activity">
    <reaction evidence="1">
        <text>(4aS,6R)-4a-hydroxy-L-erythro-5,6,7,8-tetrahydrobiopterin = (6R)-L-erythro-6,7-dihydrobiopterin + H2O</text>
        <dbReference type="Rhea" id="RHEA:11920"/>
        <dbReference type="ChEBI" id="CHEBI:15377"/>
        <dbReference type="ChEBI" id="CHEBI:15642"/>
        <dbReference type="ChEBI" id="CHEBI:43120"/>
        <dbReference type="EC" id="4.2.1.96"/>
    </reaction>
</comment>
<dbReference type="GO" id="GO:0006729">
    <property type="term" value="P:tetrahydrobiopterin biosynthetic process"/>
    <property type="evidence" value="ECO:0007669"/>
    <property type="project" value="InterPro"/>
</dbReference>